<dbReference type="AlphaFoldDB" id="A0A1I5U9F3"/>
<proteinExistence type="predicted"/>
<dbReference type="OrthoDB" id="5514228at2"/>
<dbReference type="EMBL" id="FOXB01000057">
    <property type="protein sequence ID" value="SFP91872.1"/>
    <property type="molecule type" value="Genomic_DNA"/>
</dbReference>
<organism evidence="1 2">
    <name type="scientific">Hydrogenimonas thermophila</name>
    <dbReference type="NCBI Taxonomy" id="223786"/>
    <lineage>
        <taxon>Bacteria</taxon>
        <taxon>Pseudomonadati</taxon>
        <taxon>Campylobacterota</taxon>
        <taxon>Epsilonproteobacteria</taxon>
        <taxon>Campylobacterales</taxon>
        <taxon>Hydrogenimonadaceae</taxon>
        <taxon>Hydrogenimonas</taxon>
    </lineage>
</organism>
<dbReference type="Proteomes" id="UP000199227">
    <property type="component" value="Unassembled WGS sequence"/>
</dbReference>
<dbReference type="InterPro" id="IPR006513">
    <property type="entry name" value="YtfJ_HI0045"/>
</dbReference>
<keyword evidence="2" id="KW-1185">Reference proteome</keyword>
<dbReference type="Gene3D" id="3.40.30.10">
    <property type="entry name" value="Glutaredoxin"/>
    <property type="match status" value="1"/>
</dbReference>
<accession>A0A1I5U9F3</accession>
<reference evidence="1 2" key="1">
    <citation type="submission" date="2016-10" db="EMBL/GenBank/DDBJ databases">
        <authorList>
            <person name="de Groot N.N."/>
        </authorList>
    </citation>
    <scope>NUCLEOTIDE SEQUENCE [LARGE SCALE GENOMIC DNA]</scope>
    <source>
        <strain evidence="1 2">EP1-55-1</strain>
    </source>
</reference>
<gene>
    <name evidence="1" type="ORF">SAMN05216234_1572</name>
</gene>
<dbReference type="STRING" id="223786.SAMN05216234_1572"/>
<sequence>MKRFALISMILVFTTVNLFAVKVGEILPHIILSVKNGGLYDNRAWDCNSLKGKWHILLYMDPDAKEEAMPFIEKLNRANLSSKRYSTIAIVNLAATWMPNSILKKMLNENQKNLNNTQFIFDQTKYLVKKWYMVDNTSNILIIDKNMKVIYKKSGKVSAQEQKKILNLIKNSI</sequence>
<dbReference type="Pfam" id="PF09695">
    <property type="entry name" value="YtfJ_HI0045"/>
    <property type="match status" value="1"/>
</dbReference>
<dbReference type="RefSeq" id="WP_092914103.1">
    <property type="nucleotide sequence ID" value="NZ_FOXB01000057.1"/>
</dbReference>
<name>A0A1I5U9F3_9BACT</name>
<protein>
    <submittedName>
        <fullName evidence="1">Uncharacterized protein</fullName>
    </submittedName>
</protein>
<evidence type="ECO:0000313" key="1">
    <source>
        <dbReference type="EMBL" id="SFP91872.1"/>
    </source>
</evidence>
<evidence type="ECO:0000313" key="2">
    <source>
        <dbReference type="Proteomes" id="UP000199227"/>
    </source>
</evidence>